<organism evidence="1">
    <name type="scientific">bioreactor metagenome</name>
    <dbReference type="NCBI Taxonomy" id="1076179"/>
    <lineage>
        <taxon>unclassified sequences</taxon>
        <taxon>metagenomes</taxon>
        <taxon>ecological metagenomes</taxon>
    </lineage>
</organism>
<comment type="caution">
    <text evidence="1">The sequence shown here is derived from an EMBL/GenBank/DDBJ whole genome shotgun (WGS) entry which is preliminary data.</text>
</comment>
<gene>
    <name evidence="1" type="ORF">SDC9_194367</name>
</gene>
<dbReference type="AlphaFoldDB" id="A0A645I8P2"/>
<evidence type="ECO:0000313" key="1">
    <source>
        <dbReference type="EMBL" id="MPN46769.1"/>
    </source>
</evidence>
<name>A0A645I8P2_9ZZZZ</name>
<dbReference type="EMBL" id="VSSQ01107707">
    <property type="protein sequence ID" value="MPN46769.1"/>
    <property type="molecule type" value="Genomic_DNA"/>
</dbReference>
<accession>A0A645I8P2</accession>
<sequence length="39" mass="4074">MDITITGTNITMATIADGTTIVIHTGKSTITGNIEIIQI</sequence>
<proteinExistence type="predicted"/>
<reference evidence="1" key="1">
    <citation type="submission" date="2019-08" db="EMBL/GenBank/DDBJ databases">
        <authorList>
            <person name="Kucharzyk K."/>
            <person name="Murdoch R.W."/>
            <person name="Higgins S."/>
            <person name="Loffler F."/>
        </authorList>
    </citation>
    <scope>NUCLEOTIDE SEQUENCE</scope>
</reference>
<protein>
    <submittedName>
        <fullName evidence="1">Uncharacterized protein</fullName>
    </submittedName>
</protein>